<sequence length="273" mass="30912">MYLNLQNICSAFPTSCSADLAWNLDVAKTLVLWDYLISIDDEASASITVSKFLLRKYQNRYLGLFLRIWGFINKHCHLIYSIRFCTAIMGKERRILWGILGLHVCSGSTTVTLFILLDPQKNANYPYLLPGAFFEICLLSAAAYYGIKHLKNSRALQLSHTRILQESPRPIMWLMFRDSVLYFLLVLCAVPVMLFMDAQLGLSIMSITASVEEDITNLAPQALIHICRLDRFKGAMPPLALDIALDIQGVRRCLSETVTEGAKALMKERLQNL</sequence>
<feature type="transmembrane region" description="Helical" evidence="1">
    <location>
        <begin position="95"/>
        <end position="115"/>
    </location>
</feature>
<keyword evidence="1" id="KW-1133">Transmembrane helix</keyword>
<accession>A0AA39UXF3</accession>
<protein>
    <submittedName>
        <fullName evidence="2">Uncharacterized protein</fullName>
    </submittedName>
</protein>
<keyword evidence="3" id="KW-1185">Reference proteome</keyword>
<keyword evidence="1" id="KW-0472">Membrane</keyword>
<comment type="caution">
    <text evidence="2">The sequence shown here is derived from an EMBL/GenBank/DDBJ whole genome shotgun (WGS) entry which is preliminary data.</text>
</comment>
<proteinExistence type="predicted"/>
<dbReference type="Proteomes" id="UP001175228">
    <property type="component" value="Unassembled WGS sequence"/>
</dbReference>
<dbReference type="EMBL" id="JAUEPU010000006">
    <property type="protein sequence ID" value="KAK0501824.1"/>
    <property type="molecule type" value="Genomic_DNA"/>
</dbReference>
<reference evidence="2" key="1">
    <citation type="submission" date="2023-06" db="EMBL/GenBank/DDBJ databases">
        <authorList>
            <consortium name="Lawrence Berkeley National Laboratory"/>
            <person name="Ahrendt S."/>
            <person name="Sahu N."/>
            <person name="Indic B."/>
            <person name="Wong-Bajracharya J."/>
            <person name="Merenyi Z."/>
            <person name="Ke H.-M."/>
            <person name="Monk M."/>
            <person name="Kocsube S."/>
            <person name="Drula E."/>
            <person name="Lipzen A."/>
            <person name="Balint B."/>
            <person name="Henrissat B."/>
            <person name="Andreopoulos B."/>
            <person name="Martin F.M."/>
            <person name="Harder C.B."/>
            <person name="Rigling D."/>
            <person name="Ford K.L."/>
            <person name="Foster G.D."/>
            <person name="Pangilinan J."/>
            <person name="Papanicolaou A."/>
            <person name="Barry K."/>
            <person name="LaButti K."/>
            <person name="Viragh M."/>
            <person name="Koriabine M."/>
            <person name="Yan M."/>
            <person name="Riley R."/>
            <person name="Champramary S."/>
            <person name="Plett K.L."/>
            <person name="Tsai I.J."/>
            <person name="Slot J."/>
            <person name="Sipos G."/>
            <person name="Plett J."/>
            <person name="Nagy L.G."/>
            <person name="Grigoriev I.V."/>
        </authorList>
    </citation>
    <scope>NUCLEOTIDE SEQUENCE</scope>
    <source>
        <strain evidence="2">HWK02</strain>
    </source>
</reference>
<evidence type="ECO:0000313" key="3">
    <source>
        <dbReference type="Proteomes" id="UP001175228"/>
    </source>
</evidence>
<feature type="transmembrane region" description="Helical" evidence="1">
    <location>
        <begin position="127"/>
        <end position="147"/>
    </location>
</feature>
<name>A0AA39UXF3_9AGAR</name>
<evidence type="ECO:0000313" key="2">
    <source>
        <dbReference type="EMBL" id="KAK0501824.1"/>
    </source>
</evidence>
<feature type="transmembrane region" description="Helical" evidence="1">
    <location>
        <begin position="179"/>
        <end position="196"/>
    </location>
</feature>
<keyword evidence="1" id="KW-0812">Transmembrane</keyword>
<dbReference type="AlphaFoldDB" id="A0AA39UXF3"/>
<evidence type="ECO:0000256" key="1">
    <source>
        <dbReference type="SAM" id="Phobius"/>
    </source>
</evidence>
<gene>
    <name evidence="2" type="ORF">EDD18DRAFT_1101537</name>
</gene>
<organism evidence="2 3">
    <name type="scientific">Armillaria luteobubalina</name>
    <dbReference type="NCBI Taxonomy" id="153913"/>
    <lineage>
        <taxon>Eukaryota</taxon>
        <taxon>Fungi</taxon>
        <taxon>Dikarya</taxon>
        <taxon>Basidiomycota</taxon>
        <taxon>Agaricomycotina</taxon>
        <taxon>Agaricomycetes</taxon>
        <taxon>Agaricomycetidae</taxon>
        <taxon>Agaricales</taxon>
        <taxon>Marasmiineae</taxon>
        <taxon>Physalacriaceae</taxon>
        <taxon>Armillaria</taxon>
    </lineage>
</organism>